<evidence type="ECO:0000259" key="1">
    <source>
        <dbReference type="Pfam" id="PF23309"/>
    </source>
</evidence>
<organism evidence="2">
    <name type="scientific">Schistocephalus solidus</name>
    <name type="common">Tapeworm</name>
    <dbReference type="NCBI Taxonomy" id="70667"/>
    <lineage>
        <taxon>Eukaryota</taxon>
        <taxon>Metazoa</taxon>
        <taxon>Spiralia</taxon>
        <taxon>Lophotrochozoa</taxon>
        <taxon>Platyhelminthes</taxon>
        <taxon>Cestoda</taxon>
        <taxon>Eucestoda</taxon>
        <taxon>Diphyllobothriidea</taxon>
        <taxon>Diphyllobothriidae</taxon>
        <taxon>Schistocephalus</taxon>
    </lineage>
</organism>
<feature type="non-terminal residue" evidence="2">
    <location>
        <position position="1"/>
    </location>
</feature>
<name>A0A0X3PUG1_SCHSO</name>
<evidence type="ECO:0000313" key="2">
    <source>
        <dbReference type="EMBL" id="JAP54770.1"/>
    </source>
</evidence>
<dbReference type="EMBL" id="GEEE01008455">
    <property type="protein sequence ID" value="JAP54770.1"/>
    <property type="molecule type" value="Transcribed_RNA"/>
</dbReference>
<protein>
    <submittedName>
        <fullName evidence="2">Uncharacterized protein K02A2.6</fullName>
    </submittedName>
</protein>
<dbReference type="AlphaFoldDB" id="A0A0X3PUG1"/>
<feature type="domain" description="DUF7083" evidence="1">
    <location>
        <begin position="2"/>
        <end position="64"/>
    </location>
</feature>
<reference evidence="2" key="1">
    <citation type="submission" date="2016-01" db="EMBL/GenBank/DDBJ databases">
        <title>Reference transcriptome for the parasite Schistocephalus solidus: insights into the molecular evolution of parasitism.</title>
        <authorList>
            <person name="Hebert F.O."/>
            <person name="Grambauer S."/>
            <person name="Barber I."/>
            <person name="Landry C.R."/>
            <person name="Aubin-Horth N."/>
        </authorList>
    </citation>
    <scope>NUCLEOTIDE SEQUENCE</scope>
</reference>
<dbReference type="Pfam" id="PF23309">
    <property type="entry name" value="DUF7083"/>
    <property type="match status" value="1"/>
</dbReference>
<proteinExistence type="predicted"/>
<gene>
    <name evidence="2" type="primary">YRD6</name>
    <name evidence="2" type="ORF">TR136928</name>
</gene>
<accession>A0A0X3PUG1</accession>
<sequence length="103" mass="12465">PDSGVTFDARFKRWEDIFRVEFAKADDAWKVRLLLRKLGTKEHKRYTYMLLPENPRDLIFDETTFRDLREEVLTVQYSIPVPQTGEERYRRFSDACQYCQPRV</sequence>
<dbReference type="InterPro" id="IPR055510">
    <property type="entry name" value="DUF7083"/>
</dbReference>